<gene>
    <name evidence="2" type="ORF">FNF27_04341</name>
</gene>
<protein>
    <recommendedName>
        <fullName evidence="4">PKD/REJ-like domain-containing protein</fullName>
    </recommendedName>
</protein>
<sequence length="5535" mass="552721">MGHRPRAPSSRLGLHLAVLAVVLPRALAVAVPSVSSDGVDQIKVVNRITTFSLTFSNKGDTVGYLPFVDIVVPRGALDTVSLVNGSAVVASMPVDAISILDSATFQGTQVAPVRTTFPTEDAMPAQFQPSPAGTTCSYHPYATTGNRHKDWMCGEPHEAVYSIALPVLGLPPGGLVTYPITVNGVQLNEDLEPFQLRLRAGFIRDRTPPGSNIAPADIASVLEPAGVTRDSRDWPRTATITPQSYFFSMREVDGPGSELFEAGTARTLQVSFGVAPRFELSNMTLLLELPNALNLTGTSISGALGANTTVTEISPSVFQIEFKGSALNAAVGQSDSFVTATVGFRLALGDKASTGEANLPPDLFENSATTFVRNATLKIRSLASLTPVALSLAVDPFVTRWTMATTSSTLREVVEDGVKGVRIGQAMLHKGALDLSKELHFDSLVGVALQPGDRATYSVKYTMPMSSSIGLQLTVWPPLPSFDVSELAPFVDAFGVAAKVDNASFVPLAGQIMVGPEDTYSNLTRELPQAEIDVQSQNIVLRVGNFTEGDGSQYSIVHLLYTLTVTNEPVEDGIQVASLTLGRELGILAAPSFTAYVAVRQPLVHVVAGVFAVKGNTPSAGALPAGLEIPTASRPQLAGEAESLAVNASGADSRGFRFADSLTPNDVFLLGRASEALNLDAGDKASVFVGVFNSGGSQAFDIQVLCTIFDNSPSGHALASTARVAGVAQASASVVDWTTTDSTANNAFFSLGNGQTSAMGGGTIAFLTSPPDSAGSVNISLEGLSPVRAPTGLLASLAVKVATFDVLTQPFVAPAAGNTRPSFATITCRLRSYAAAAGGPNFVGADSIESNSSAALRMDAKHLLANRTDAVDSIKAHDPSPIVPGLLWLSDGDQVSLEVAIAIPEGKVEQLRVQASDVQASRGADPELSIVSVELIEAGPVVNGVQPDASVSASGVNLSASLDVLDLVNTADGIDSVADVVRFSITARKLATGAALPGTAFELLNISVSSIPEITIGSSVNASATLALHPGRVFDAVFRVSGLHLPGLQLAAVHNLTVDPDIEVLCGPNRNSSSLADAVTASTTDVTIGPCTLTNTNGNPSVSRSIRLSAEFFVDDDANSGDSLAVEATLSTSTVQVATTSPNLQVLEPLIQPAISASTVVAGVDANDTLGFVVGVAQSQMPAYHVQLADTALIQLSSPYTLTGANVTGAEVWTPGHGSNIAIVPTATNSFQVTYTVLVDMHVEASRSFTTHAAASWVSHPSPRFGQARTYFSSPASQVQVQVANPVMSIVLETDSATSSDSEAVIGSRVTAFAAITVPEGTTSLAEVELALSDTSPGSVLRILEVVSITESSGGSSLSSSGGAFSALAAAATSGITGSGLGGVVVSLGNLTNSASSPSTAEVLTVEVRMVVLNDAGTVAGAVGTVSGTLRSELLSPAATATDSVTVAEPVVSVTVSPVSVPGFLDAGDDVAFTLVVRAHDGANANPAYLAVLRDATLVTSPSLYSVRSVTVDGAELFTAGGAGASWAANHSSTGSIFAAASLAELSSGGTSIVYTVRLGVAVEADSIVRPEFGVVWSSHPGPADAPTAVSRPYSAAPATQPSITIASPTLSVSLETDSATSSDSEAVIGSRVTAFAAITVPEGTTSLAEVELALSDTSPGSVLRILEVVSITESSGGSSLSSSGGAFSALAAAATSGITGSGLGGVVVSLGNLTNSASSPSTAEVLTVEPVVSVTVSPVSVPGFLDAGDDVAFTLVVRAHDGANANPAYLAVLRDATLVASPSLYSVRSVTVDGAELFTAGGAGASWAANHSSTGSIFAAASLAELSSGGTSIVYTVRLGVAVEADSIVRPEFGVVWSSHPGPADAPTAVSRPYSAAPATQPSITIASPTLSVSLETDSATSSDSEAVIGSRVTAFAAITVPEGTTSLAEVELALSDTSPGSVLRILEVVSITESSGGSSLSSSGGAFSALAAAATSGITGSGLGGVVVSLGNLTNSASSPSTAEVLTVEVRMVVLNDAGTVAGAVGTVSGTLRSELLSPAATATDSVTVAEPVVSVTVSPVSVPGFLDAGDDVAFTLVVRAHDGANANPAYLAVLRDATLVTSPSLYSVRSVTVDGLSYAPTAVSRPYSAAPATQPSITIASPTLSVSLETDSATSSDSEAVIGSRVTAFAAITVPEGTTAATATDSVTVAEPVVSVTVSPVSVPGFLDAGDDVAFTLVVRAHDGANANPAYLAVLRDATLVTSPSLYSVRSLSSGGTSIVYTVRLGVAVEADSIVRPEFGVVWSSHPGPADAPTAVSRPYSAAPATQPSITIASPTLSVSLATDSATSSDSEAVIGSRVTAFAAITVPEGTTSLAEVELALSDTSPGSVLRILEVVSITESSGGSSLSSSGGAFSALAAAATSSITGSGLGGVVVSLGNLTNSASSPSTAEVLTVEVRMVVLNDAGTVAGAVGTVSGTLRSELLSPAATATDSVTVAEPVVSVTVSPVSVPGSLDAGDDVAFTLVVRAHDGANANPAYLAVLRDATLVTSPSLYSVRSVTVDGAELFTAGGAGASWAANHSSTGSIFAAASLAELSSGGTSIVYTVRLGVAVEADSIVRPEFGVVWSSHPGPADAPTAVSRPYSAAPATQPSITIASPTLSVSLETDSATSSDSEAVIGSRVTAFAAITVPEGTTSLAEVELALSDTSPGSVLRILEVVSITESSGGSSLSSSGGAFSALAAAATSGITGSGLGGVVVSLGNLTNSASSPSTAEVLTVERDGVAGVGAGFLDAGDDVAFTLVVRAHDGANANPAYLAVLRDATLVTSPSLYSVRSVTVDGAELFTAGGAGASWAANHSSTGSIFAAASLAELSSGGTSIVYTVRLGVAVEADSIVRPEFGVVWSSHPGPADAPTAVSRPYSAAPATQPSITIASPTLSVSLETDSATSSDSEAVIGSRVTAFAAITVPEGTTSLAEVELALSDTSPGSVLRILEVVSITESSGGSSLSSSGGAFSALAAAATSGITGSGLGGVVVSLGNLTNSASSPSTAEVLTVEVRMVVLNDAGTVAGAVGTVSGTLRSELLSPAATATDSVTVAEPVVSVTVSPVSVPGFLDAGDDVAFTLVVRAHDGANANPAYLAVLRDATLVTSPSLYSVRSVTVDGAELFTAGGAGASWAANHSSTGSIFAAASLAELSSGGTSIVYTVRLGVAVEADSIVRPEFGVVWSSHPGPADAPTAVSRPYSAAPATQPSITIASPTLSVSLETDSATSSDSEAVIGSRVTAFAAITVPEGTTSLAEVELALSDTSPGSVLRILEVVSITESSGGSSLSSSGGAFSALAAAATSGITGSGLGGVVVSLGNLTNSASSPSTAEVLTVEVRMVVLNDAGTVAGAVGTVSGTLRSELLSPAATATDSVTVAEPVVSVTVSPVSVPGSLDAGDDVAFTLVVRAHDGANANPAYLAVLRDATLVTSPSLYSVRSVTVDGAECADGGVRPYSAAPATQPSITIASPTLSVSLETDSATSSDSEAVIGSRVTAFAAITVPEGTTSLAEVELALSDTSPGSVLRILEVVSITESSGGSSLSSSGGAFSALAAAATSGITGSGLGGVVVSLGNLTNSASSPSTAEVLTVEVRMVVLNDAGTVAGAVGTVSGTLRSELLSPAATATDSVTVAEPVVSVTVSPVSVPGSLDAGDDVAFTLVVRAHDGANANPAYLAVLRDATLVTSPSLYSVRSVTVDGAELFTAGGAGASWAANHSSTGSIFAAASLAELSSGGTSIVYTVRLGVAVEADSIVRPEFGVVWSSHPGPADAPTAVSRPYSAAPATQPSITIASPTLSVSLETDSATSSDSEAAIGSRVTAFAAITVPEGTTSLAEVELALSDTSPGSVLRILEVVSITESSGGSSLSSSGGAFSALAAAATSGITGSGLGGVVVSLGNLTNSASSPSTAEVLTVEVRMVVLNDAGTVAGAVGTVSGTLRSELLSPAATATDSVTVAEPVAAVEVRDFVSRLEGNLFQFAVRVCMADSSLRSDAFNVTLSDANIPSEISFIPGHPGTAFESETFTIVNNDTGLRSGNWFAIDLIFEALPGADAQTSLLVQLLNSPHLVDVSNSSDILGLRIAEVVPPSAALSTSGPVDAGDLVTTTVVVGHSGASNATAFGLTVRDAGLVAGGIVSGSARYSLLSVAVNGTAVPGASVGTSSWGFGDAVVELPPLPAGSVSVVEYVVEMLGAWRPGRRCTPNVSVTWRSHPTEVSRAQNTTVASDSVVALTIRSPVVSGGVQTDDAVSVDMCDVTNTNTNDLVGEWVEVVIRGRVRLGVSRGAVVSPSASVSWLADGVDRVANATGSSASVEVLVAEVVPPSATLSTSGPVDAGDLVTTTVVVGHSGASNATAFGLTYVVEMLGSVEAGETLHPNVSVTWRSHPTEVSRAQNTTVASDSVVALTIRSPVVSVGVQTDDASPGNTTALRGQVVAYSVRVPIPEGVTASARVDWSAATSGWPGDALEDLSIVSVSSSSGAVTTSCAGSGGSLGWLASSGRSVVRARSVSVDMCDVTNTNTNDLVGEWVEVVIRGRVVPPSATLSTSGPVDAGDLVTTTVVVGHSGASNATAFGLTVRDAGLVAGGIVSGSARYSLLSVAVNGTAVPGASVGTSSWGFGDAVVELPPLPAGSVSVVEYVVEMLGSVEAGETLHPNVSVTWRSHPTEVSRAQNTTVASDSVVALTIRSPVVSVGVQTDDASPGNTTALRGQVVEYSVRVPIPEGVTASARVDWSAATSGWPGDALEDLSIVSVSSSSGAVTTSCAGSGGSLGWLASSGRSVVRARSVSVDMCDVTNTNTNDLVGEWVEVVIRGRVRLGVSRGAVVSPSASVSWLADGVDRVANATGSSASVEVLVAEVVPPSATLSTSGPVDAGDLVTTTVVVGHSGASNATAFGLTVRDAGLVAGGIVSGSARYSLLSVAVNGTAVPGASVGTSSWGFGDAVVELPPLPAGSVSVVEYVVEMLGSVEAGETLHPNVSVTWRSHPTEVSRAQNTTVASDSVVALTIRSPVVSVGVQTDDASPGNTTALRGQVVEYSVRVPIPEGVTASARVDWSAATSGWPGDALEDLSIVSVSSSSGAVTTSCAGSGGSLGWLASSGRSVVRARSVSVDMCDVTNTNTNDLVGEWVEVVIRGRGASGRVSRGGGVPSASVSWLADGVDRVANATGSSASVEVLVAEVMPPSATLSTSGPVDAGDLVTTTVVVGHSGASNATAFGLTVRDAGLVAGGIVSGSARYSLLSVAVNGTAVPGASVGTSSWGFGDAVVELPPLPAGSVSVVEYVVEMLGSVEAGETLHPNVSVTWRSHPTEVSRAQNTTVASDSVVALTIRSPVVSVGVQTDDASPGNTTALRGQVVEYSVRVPIPEGVTASARVDWSAATSGWPGDALEDLSIVSVSSSSGAVTTSCAGSGGSLGWLASSGRSVVRARSVSVDMCDVTNTNTNDLVGEWVEVVIRGRVRLGVSRGAVVSPSASVSWLADGVDRVANATGSSASVEVLVAEVVPPSATLSTSGPVDAGTW</sequence>
<organism evidence="2 3">
    <name type="scientific">Cafeteria roenbergensis</name>
    <name type="common">Marine flagellate</name>
    <dbReference type="NCBI Taxonomy" id="33653"/>
    <lineage>
        <taxon>Eukaryota</taxon>
        <taxon>Sar</taxon>
        <taxon>Stramenopiles</taxon>
        <taxon>Bigyra</taxon>
        <taxon>Opalozoa</taxon>
        <taxon>Bicosoecida</taxon>
        <taxon>Cafeteriaceae</taxon>
        <taxon>Cafeteria</taxon>
    </lineage>
</organism>
<dbReference type="OrthoDB" id="10566816at2759"/>
<name>A0A5A8EDT8_CAFRO</name>
<evidence type="ECO:0008006" key="4">
    <source>
        <dbReference type="Google" id="ProtNLM"/>
    </source>
</evidence>
<evidence type="ECO:0000313" key="3">
    <source>
        <dbReference type="Proteomes" id="UP000322899"/>
    </source>
</evidence>
<feature type="chain" id="PRO_5023040220" description="PKD/REJ-like domain-containing protein" evidence="1">
    <location>
        <begin position="29"/>
        <end position="5535"/>
    </location>
</feature>
<keyword evidence="1" id="KW-0732">Signal</keyword>
<proteinExistence type="predicted"/>
<dbReference type="Proteomes" id="UP000322899">
    <property type="component" value="Unassembled WGS sequence"/>
</dbReference>
<comment type="caution">
    <text evidence="2">The sequence shown here is derived from an EMBL/GenBank/DDBJ whole genome shotgun (WGS) entry which is preliminary data.</text>
</comment>
<evidence type="ECO:0000256" key="1">
    <source>
        <dbReference type="SAM" id="SignalP"/>
    </source>
</evidence>
<evidence type="ECO:0000313" key="2">
    <source>
        <dbReference type="EMBL" id="KAA0174120.1"/>
    </source>
</evidence>
<feature type="signal peptide" evidence="1">
    <location>
        <begin position="1"/>
        <end position="28"/>
    </location>
</feature>
<reference evidence="2 3" key="1">
    <citation type="submission" date="2019-07" db="EMBL/GenBank/DDBJ databases">
        <title>Genomes of Cafeteria roenbergensis.</title>
        <authorList>
            <person name="Fischer M.G."/>
            <person name="Hackl T."/>
            <person name="Roman M."/>
        </authorList>
    </citation>
    <scope>NUCLEOTIDE SEQUENCE [LARGE SCALE GENOMIC DNA]</scope>
    <source>
        <strain evidence="2 3">E4-10P</strain>
    </source>
</reference>
<accession>A0A5A8EDT8</accession>
<dbReference type="EMBL" id="VLTO01000025">
    <property type="protein sequence ID" value="KAA0174120.1"/>
    <property type="molecule type" value="Genomic_DNA"/>
</dbReference>